<keyword evidence="1" id="KW-1133">Transmembrane helix</keyword>
<keyword evidence="3" id="KW-1185">Reference proteome</keyword>
<name>A0A7K1UEG0_9BACT</name>
<reference evidence="2 3" key="1">
    <citation type="submission" date="2019-12" db="EMBL/GenBank/DDBJ databases">
        <title>Chitinophaga sp. strain ysch24 (GDMCC 1.1355), whole genome shotgun sequence.</title>
        <authorList>
            <person name="Zhang X."/>
        </authorList>
    </citation>
    <scope>NUCLEOTIDE SEQUENCE [LARGE SCALE GENOMIC DNA]</scope>
    <source>
        <strain evidence="3">ysch24</strain>
    </source>
</reference>
<dbReference type="AlphaFoldDB" id="A0A7K1UEG0"/>
<accession>A0A7K1UEG0</accession>
<gene>
    <name evidence="2" type="ORF">GO493_30715</name>
</gene>
<protein>
    <submittedName>
        <fullName evidence="2">Uncharacterized protein</fullName>
    </submittedName>
</protein>
<evidence type="ECO:0000313" key="3">
    <source>
        <dbReference type="Proteomes" id="UP000461730"/>
    </source>
</evidence>
<evidence type="ECO:0000256" key="1">
    <source>
        <dbReference type="SAM" id="Phobius"/>
    </source>
</evidence>
<feature type="transmembrane region" description="Helical" evidence="1">
    <location>
        <begin position="133"/>
        <end position="153"/>
    </location>
</feature>
<comment type="caution">
    <text evidence="2">The sequence shown here is derived from an EMBL/GenBank/DDBJ whole genome shotgun (WGS) entry which is preliminary data.</text>
</comment>
<dbReference type="RefSeq" id="WP_157310075.1">
    <property type="nucleotide sequence ID" value="NZ_WRXN01000048.1"/>
</dbReference>
<organism evidence="2 3">
    <name type="scientific">Chitinophaga tropicalis</name>
    <dbReference type="NCBI Taxonomy" id="2683588"/>
    <lineage>
        <taxon>Bacteria</taxon>
        <taxon>Pseudomonadati</taxon>
        <taxon>Bacteroidota</taxon>
        <taxon>Chitinophagia</taxon>
        <taxon>Chitinophagales</taxon>
        <taxon>Chitinophagaceae</taxon>
        <taxon>Chitinophaga</taxon>
    </lineage>
</organism>
<keyword evidence="1" id="KW-0472">Membrane</keyword>
<sequence length="156" mass="17840">MLRIKIPQVFNLIRAYLGEDLVEKTLVLSFKPERIPEHKKADEYVFRAKDYPCKFIISDGVSSFVDKNKRIQSLMEEINLGDTIVVSIRASDKNTVYDALKPVKIIGLRYNTIQLIPPAEVEKEERESVKMSGIFFLSVLLIGICVLVYKKIFSGN</sequence>
<dbReference type="EMBL" id="WRXN01000048">
    <property type="protein sequence ID" value="MVT12660.1"/>
    <property type="molecule type" value="Genomic_DNA"/>
</dbReference>
<keyword evidence="1" id="KW-0812">Transmembrane</keyword>
<dbReference type="Proteomes" id="UP000461730">
    <property type="component" value="Unassembled WGS sequence"/>
</dbReference>
<proteinExistence type="predicted"/>
<evidence type="ECO:0000313" key="2">
    <source>
        <dbReference type="EMBL" id="MVT12660.1"/>
    </source>
</evidence>